<dbReference type="Proteomes" id="UP000460157">
    <property type="component" value="Unassembled WGS sequence"/>
</dbReference>
<dbReference type="PANTHER" id="PTHR43384">
    <property type="entry name" value="SEPTUM SITE-DETERMINING PROTEIN MIND HOMOLOG, CHLOROPLASTIC-RELATED"/>
    <property type="match status" value="1"/>
</dbReference>
<evidence type="ECO:0000256" key="1">
    <source>
        <dbReference type="SAM" id="MobiDB-lite"/>
    </source>
</evidence>
<proteinExistence type="predicted"/>
<dbReference type="InterPro" id="IPR050625">
    <property type="entry name" value="ParA/MinD_ATPase"/>
</dbReference>
<dbReference type="GO" id="GO:0009898">
    <property type="term" value="C:cytoplasmic side of plasma membrane"/>
    <property type="evidence" value="ECO:0007669"/>
    <property type="project" value="TreeGrafter"/>
</dbReference>
<evidence type="ECO:0000313" key="3">
    <source>
        <dbReference type="EMBL" id="MVT26902.1"/>
    </source>
</evidence>
<name>A0A7K1UKQ2_9MICC</name>
<dbReference type="AlphaFoldDB" id="A0A7K1UKQ2"/>
<organism evidence="3 4">
    <name type="scientific">Nesterenkonia alkaliphila</name>
    <dbReference type="NCBI Taxonomy" id="1463631"/>
    <lineage>
        <taxon>Bacteria</taxon>
        <taxon>Bacillati</taxon>
        <taxon>Actinomycetota</taxon>
        <taxon>Actinomycetes</taxon>
        <taxon>Micrococcales</taxon>
        <taxon>Micrococcaceae</taxon>
        <taxon>Nesterenkonia</taxon>
    </lineage>
</organism>
<evidence type="ECO:0000313" key="4">
    <source>
        <dbReference type="Proteomes" id="UP000460157"/>
    </source>
</evidence>
<protein>
    <submittedName>
        <fullName evidence="3">Chromosome partitioning protein</fullName>
    </submittedName>
</protein>
<keyword evidence="4" id="KW-1185">Reference proteome</keyword>
<dbReference type="InterPro" id="IPR002586">
    <property type="entry name" value="CobQ/CobB/MinD/ParA_Nub-bd_dom"/>
</dbReference>
<dbReference type="GO" id="GO:0051782">
    <property type="term" value="P:negative regulation of cell division"/>
    <property type="evidence" value="ECO:0007669"/>
    <property type="project" value="TreeGrafter"/>
</dbReference>
<dbReference type="Pfam" id="PF01656">
    <property type="entry name" value="CbiA"/>
    <property type="match status" value="1"/>
</dbReference>
<dbReference type="GO" id="GO:0005524">
    <property type="term" value="F:ATP binding"/>
    <property type="evidence" value="ECO:0007669"/>
    <property type="project" value="TreeGrafter"/>
</dbReference>
<dbReference type="GO" id="GO:0005829">
    <property type="term" value="C:cytosol"/>
    <property type="evidence" value="ECO:0007669"/>
    <property type="project" value="TreeGrafter"/>
</dbReference>
<feature type="region of interest" description="Disordered" evidence="1">
    <location>
        <begin position="416"/>
        <end position="439"/>
    </location>
</feature>
<dbReference type="InterPro" id="IPR027417">
    <property type="entry name" value="P-loop_NTPase"/>
</dbReference>
<reference evidence="3 4" key="1">
    <citation type="submission" date="2019-12" db="EMBL/GenBank/DDBJ databases">
        <title>Nesterenkonia muleiensis sp. nov., a novel actinobacterium isolated from sap of Populus euphratica.</title>
        <authorList>
            <person name="Wang R."/>
        </authorList>
    </citation>
    <scope>NUCLEOTIDE SEQUENCE [LARGE SCALE GENOMIC DNA]</scope>
    <source>
        <strain evidence="3 4">F10</strain>
    </source>
</reference>
<accession>A0A7K1UKQ2</accession>
<dbReference type="EMBL" id="WRPM01000077">
    <property type="protein sequence ID" value="MVT26902.1"/>
    <property type="molecule type" value="Genomic_DNA"/>
</dbReference>
<dbReference type="PANTHER" id="PTHR43384:SF13">
    <property type="entry name" value="SLR0110 PROTEIN"/>
    <property type="match status" value="1"/>
</dbReference>
<comment type="caution">
    <text evidence="3">The sequence shown here is derived from an EMBL/GenBank/DDBJ whole genome shotgun (WGS) entry which is preliminary data.</text>
</comment>
<sequence>MMQQCAVITTGRLSTDHIAALEALHSPVTIQRRCADLAELIAAARTGRADAALIIGSTEQLTSSTITQLHEVLPAVVAVSDSPAERSRLTALGLSTFDDDAPAAQIAQALSSPAAPGSAPEGTGAPEAAAEFAALSDSAGPDGASAAGSSTVVWGSSGAPGRTTVAVNLAAELALSGRSVLLIDADTYAASAAIHLGLLEESAGIAQAVRAAEYGSLDSDVLLRSAVSVEIGPVRLEVLTGLPRADRWAELRPGALDRVLSLAICRYDEVVVDAAAEIAPDQDLGFDAPAVQRNSAARTVLSAADRVIAVGAPDSVGFARLVKAVQGYAELLPEAAVPEVVINKLRKQAVGRSPRRQLTETWRQLGPSTAPLQFLPWDPEACDAALRAGQVLAEAAAESPLRRQIAALAGIQVGRRRRPFSRTRGGTRSGGRGTPAERR</sequence>
<dbReference type="GO" id="GO:0016887">
    <property type="term" value="F:ATP hydrolysis activity"/>
    <property type="evidence" value="ECO:0007669"/>
    <property type="project" value="TreeGrafter"/>
</dbReference>
<gene>
    <name evidence="3" type="ORF">GNZ21_11125</name>
</gene>
<feature type="domain" description="CobQ/CobB/MinD/ParA nucleotide binding" evidence="2">
    <location>
        <begin position="154"/>
        <end position="387"/>
    </location>
</feature>
<evidence type="ECO:0000259" key="2">
    <source>
        <dbReference type="Pfam" id="PF01656"/>
    </source>
</evidence>
<dbReference type="Gene3D" id="3.40.50.300">
    <property type="entry name" value="P-loop containing nucleotide triphosphate hydrolases"/>
    <property type="match status" value="1"/>
</dbReference>
<dbReference type="SUPFAM" id="SSF52540">
    <property type="entry name" value="P-loop containing nucleoside triphosphate hydrolases"/>
    <property type="match status" value="1"/>
</dbReference>